<keyword evidence="6 11" id="KW-0812">Transmembrane</keyword>
<keyword evidence="5" id="KW-0997">Cell inner membrane</keyword>
<evidence type="ECO:0000256" key="10">
    <source>
        <dbReference type="ARBA" id="ARBA00030775"/>
    </source>
</evidence>
<keyword evidence="4" id="KW-0488">Methylation</keyword>
<evidence type="ECO:0000256" key="2">
    <source>
        <dbReference type="ARBA" id="ARBA00021549"/>
    </source>
</evidence>
<dbReference type="Gene3D" id="3.55.40.10">
    <property type="entry name" value="minor pseudopilin epsh domain"/>
    <property type="match status" value="1"/>
</dbReference>
<keyword evidence="8 11" id="KW-0472">Membrane</keyword>
<evidence type="ECO:0000256" key="3">
    <source>
        <dbReference type="ARBA" id="ARBA00022475"/>
    </source>
</evidence>
<evidence type="ECO:0000256" key="5">
    <source>
        <dbReference type="ARBA" id="ARBA00022519"/>
    </source>
</evidence>
<evidence type="ECO:0000256" key="4">
    <source>
        <dbReference type="ARBA" id="ARBA00022481"/>
    </source>
</evidence>
<protein>
    <recommendedName>
        <fullName evidence="2">Type II secretion system protein H</fullName>
    </recommendedName>
    <alternativeName>
        <fullName evidence="10">General secretion pathway protein H</fullName>
    </alternativeName>
</protein>
<keyword evidence="3" id="KW-1003">Cell membrane</keyword>
<dbReference type="Pfam" id="PF12019">
    <property type="entry name" value="GspH"/>
    <property type="match status" value="1"/>
</dbReference>
<dbReference type="RefSeq" id="WP_109718868.1">
    <property type="nucleotide sequence ID" value="NZ_QEQK01000002.1"/>
</dbReference>
<evidence type="ECO:0000256" key="8">
    <source>
        <dbReference type="ARBA" id="ARBA00023136"/>
    </source>
</evidence>
<feature type="transmembrane region" description="Helical" evidence="11">
    <location>
        <begin position="21"/>
        <end position="46"/>
    </location>
</feature>
<reference evidence="13 14" key="1">
    <citation type="submission" date="2018-05" db="EMBL/GenBank/DDBJ databases">
        <title>Abyssibacter profundi OUC007T gen. nov., sp. nov, a marine bacterium isolated from seawater of the Mariana Trench.</title>
        <authorList>
            <person name="Zhou S."/>
        </authorList>
    </citation>
    <scope>NUCLEOTIDE SEQUENCE [LARGE SCALE GENOMIC DNA]</scope>
    <source>
        <strain evidence="13 14">OUC007</strain>
    </source>
</reference>
<proteinExistence type="inferred from homology"/>
<dbReference type="InterPro" id="IPR022346">
    <property type="entry name" value="T2SS_GspH"/>
</dbReference>
<evidence type="ECO:0000256" key="7">
    <source>
        <dbReference type="ARBA" id="ARBA00022989"/>
    </source>
</evidence>
<accession>A0A363UPI8</accession>
<dbReference type="Pfam" id="PF07963">
    <property type="entry name" value="N_methyl"/>
    <property type="match status" value="1"/>
</dbReference>
<name>A0A363UPI8_9GAMM</name>
<comment type="subcellular location">
    <subcellularLocation>
        <location evidence="1">Cell inner membrane</location>
        <topology evidence="1">Single-pass membrane protein</topology>
    </subcellularLocation>
</comment>
<keyword evidence="7 11" id="KW-1133">Transmembrane helix</keyword>
<dbReference type="OrthoDB" id="2313614at2"/>
<dbReference type="GO" id="GO:0005886">
    <property type="term" value="C:plasma membrane"/>
    <property type="evidence" value="ECO:0007669"/>
    <property type="project" value="UniProtKB-SubCell"/>
</dbReference>
<dbReference type="Proteomes" id="UP000251800">
    <property type="component" value="Unassembled WGS sequence"/>
</dbReference>
<evidence type="ECO:0000313" key="14">
    <source>
        <dbReference type="Proteomes" id="UP000251800"/>
    </source>
</evidence>
<evidence type="ECO:0000259" key="12">
    <source>
        <dbReference type="Pfam" id="PF12019"/>
    </source>
</evidence>
<dbReference type="PROSITE" id="PS00409">
    <property type="entry name" value="PROKAR_NTER_METHYL"/>
    <property type="match status" value="1"/>
</dbReference>
<dbReference type="AlphaFoldDB" id="A0A363UPI8"/>
<dbReference type="InterPro" id="IPR012902">
    <property type="entry name" value="N_methyl_site"/>
</dbReference>
<sequence length="189" mass="20954">MKRVQSKQQQWSESTAGRHRGLTLIELVISIAIAAIILSIAVPSFLDLIRDWRRTGTLNTVVMSFQLARSESIKNGRDVVVCSRASAGTCGSTSDWSKGWIVFENADQDDPPVIDSGETLIREHVLTNDQVVSSSVSRFVFRPFNRRSTNGTVIYCDPRGTGYHRAVVVSWTGRPRTAETKTDGSDYTC</sequence>
<comment type="similarity">
    <text evidence="9">Belongs to the GSP H family.</text>
</comment>
<evidence type="ECO:0000256" key="11">
    <source>
        <dbReference type="SAM" id="Phobius"/>
    </source>
</evidence>
<gene>
    <name evidence="13" type="ORF">DEH80_02375</name>
</gene>
<evidence type="ECO:0000313" key="13">
    <source>
        <dbReference type="EMBL" id="PWN57364.1"/>
    </source>
</evidence>
<dbReference type="EMBL" id="QEQK01000002">
    <property type="protein sequence ID" value="PWN57364.1"/>
    <property type="molecule type" value="Genomic_DNA"/>
</dbReference>
<evidence type="ECO:0000256" key="1">
    <source>
        <dbReference type="ARBA" id="ARBA00004377"/>
    </source>
</evidence>
<comment type="caution">
    <text evidence="13">The sequence shown here is derived from an EMBL/GenBank/DDBJ whole genome shotgun (WGS) entry which is preliminary data.</text>
</comment>
<dbReference type="GO" id="GO:0015627">
    <property type="term" value="C:type II protein secretion system complex"/>
    <property type="evidence" value="ECO:0007669"/>
    <property type="project" value="InterPro"/>
</dbReference>
<evidence type="ECO:0000256" key="9">
    <source>
        <dbReference type="ARBA" id="ARBA00025772"/>
    </source>
</evidence>
<dbReference type="InterPro" id="IPR045584">
    <property type="entry name" value="Pilin-like"/>
</dbReference>
<keyword evidence="14" id="KW-1185">Reference proteome</keyword>
<organism evidence="13 14">
    <name type="scientific">Abyssibacter profundi</name>
    <dbReference type="NCBI Taxonomy" id="2182787"/>
    <lineage>
        <taxon>Bacteria</taxon>
        <taxon>Pseudomonadati</taxon>
        <taxon>Pseudomonadota</taxon>
        <taxon>Gammaproteobacteria</taxon>
        <taxon>Chromatiales</taxon>
        <taxon>Oceanococcaceae</taxon>
        <taxon>Abyssibacter</taxon>
    </lineage>
</organism>
<dbReference type="SUPFAM" id="SSF54523">
    <property type="entry name" value="Pili subunits"/>
    <property type="match status" value="1"/>
</dbReference>
<dbReference type="GO" id="GO:0015628">
    <property type="term" value="P:protein secretion by the type II secretion system"/>
    <property type="evidence" value="ECO:0007669"/>
    <property type="project" value="InterPro"/>
</dbReference>
<dbReference type="NCBIfam" id="TIGR02532">
    <property type="entry name" value="IV_pilin_GFxxxE"/>
    <property type="match status" value="1"/>
</dbReference>
<feature type="domain" description="General secretion pathway GspH" evidence="12">
    <location>
        <begin position="59"/>
        <end position="173"/>
    </location>
</feature>
<evidence type="ECO:0000256" key="6">
    <source>
        <dbReference type="ARBA" id="ARBA00022692"/>
    </source>
</evidence>